<dbReference type="InterPro" id="IPR010104">
    <property type="entry name" value="TonB_rcpt_bac"/>
</dbReference>
<organism evidence="8 9">
    <name type="scientific">Marinimicrobium koreense</name>
    <dbReference type="NCBI Taxonomy" id="306545"/>
    <lineage>
        <taxon>Bacteria</taxon>
        <taxon>Pseudomonadati</taxon>
        <taxon>Pseudomonadota</taxon>
        <taxon>Gammaproteobacteria</taxon>
        <taxon>Cellvibrionales</taxon>
        <taxon>Cellvibrionaceae</taxon>
        <taxon>Marinimicrobium</taxon>
    </lineage>
</organism>
<evidence type="ECO:0000256" key="3">
    <source>
        <dbReference type="ARBA" id="ARBA00023237"/>
    </source>
</evidence>
<evidence type="ECO:0000259" key="6">
    <source>
        <dbReference type="Pfam" id="PF00593"/>
    </source>
</evidence>
<dbReference type="EMBL" id="RJUK01000002">
    <property type="protein sequence ID" value="ROQ18394.1"/>
    <property type="molecule type" value="Genomic_DNA"/>
</dbReference>
<keyword evidence="2 4" id="KW-0472">Membrane</keyword>
<keyword evidence="8" id="KW-0675">Receptor</keyword>
<dbReference type="InterPro" id="IPR000531">
    <property type="entry name" value="Beta-barrel_TonB"/>
</dbReference>
<dbReference type="InterPro" id="IPR037066">
    <property type="entry name" value="Plug_dom_sf"/>
</dbReference>
<comment type="similarity">
    <text evidence="4">Belongs to the TonB-dependent receptor family.</text>
</comment>
<dbReference type="RefSeq" id="WP_123639032.1">
    <property type="nucleotide sequence ID" value="NZ_RJUK01000002.1"/>
</dbReference>
<dbReference type="Proteomes" id="UP000273643">
    <property type="component" value="Unassembled WGS sequence"/>
</dbReference>
<protein>
    <submittedName>
        <fullName evidence="8">TonB-dependent receptor</fullName>
    </submittedName>
</protein>
<dbReference type="Gene3D" id="2.40.170.20">
    <property type="entry name" value="TonB-dependent receptor, beta-barrel domain"/>
    <property type="match status" value="1"/>
</dbReference>
<evidence type="ECO:0000256" key="2">
    <source>
        <dbReference type="ARBA" id="ARBA00023136"/>
    </source>
</evidence>
<sequence length="927" mass="101518">MIAKKTILSSTIATILFAGAQASAQSASQETSMEEVLVTGIRSSLQQAMDIKRDSDAMVDSIASESLGKFPDTNIAESLQRITGVSIDRSGGEGQSVTVRGFGPQFNTVLLNGRRQVSDTGARSFNFDNLPAELVSRVDVYKSAQARLQSGGIGSTIVMHTPRPLDIGSFKAVGSAKMLHEDLSGESTPELFGMVSNTFADGRMGALLSVTYEERKNRIERFLTDGILTAPRDGLTLIADDLADQGYSADDQFFIPQVLNISPIDEQRERININSTFQFQATDDLTFTLDAMFNDFDVQTQSNTLTFFVTPSIITDATFDENRTATTFTQNQNAATDFTMAERSRPSESQAFGFNADWDLAPGWNVAFDTSYSKAESGGAGGTNVGVIGFRDDGFTLSYDENGMPSYSGVTDAQINDTSLSKAHFFMRGIGGGPLGGAADIEHDLFEQRVDFEWQADFEHLKTVTFGAHYSDESESTTSRTSDNPCIYCGYQTDVPDDLLAIVAEGGNYMDGDIDVPATWQTADLDALISWLETPEAAAARDEAAGLEPGTTQAALDESNGYALVLQSSSTEIDETVMSVYANFNFQGELGDMPWSLNAGVRYVETETTPFGISAPLLDLREIPSDPTAYDVVDGNEQVVSANNTYDHFLPTLDYRLNLNDDMVIRFAASQTLTRPPFGALSPRTTIGTARPGNLQASSGNPNLEPYASDNLDLAYEWYYQESGYLTVGLFQKRVENFLVNTVLRQEFEIQDQDNLFDGNPVFEVSTQDNLEDATVDGVELGFQHTFDYLSGAWSGFGFTANATLVDSDAELDTGDISQTFALEGLGDSYNIVGFYERGNFEARLAWNQRDRFLQTAVGFGGEPTYVEDYEQIDARVSYSLSDSLSVFFEGVNITDEKYQKVGRYDNQILLREQTGPRYTVGVRAEF</sequence>
<feature type="chain" id="PRO_5017950422" evidence="5">
    <location>
        <begin position="25"/>
        <end position="927"/>
    </location>
</feature>
<keyword evidence="9" id="KW-1185">Reference proteome</keyword>
<name>A0A3N1NER6_9GAMM</name>
<gene>
    <name evidence="8" type="ORF">EDC38_2619</name>
</gene>
<accession>A0A3N1NER6</accession>
<keyword evidence="5" id="KW-0732">Signal</keyword>
<feature type="domain" description="TonB-dependent receptor-like beta-barrel" evidence="6">
    <location>
        <begin position="438"/>
        <end position="893"/>
    </location>
</feature>
<dbReference type="InterPro" id="IPR012910">
    <property type="entry name" value="Plug_dom"/>
</dbReference>
<evidence type="ECO:0000256" key="1">
    <source>
        <dbReference type="ARBA" id="ARBA00004442"/>
    </source>
</evidence>
<dbReference type="Pfam" id="PF00593">
    <property type="entry name" value="TonB_dep_Rec_b-barrel"/>
    <property type="match status" value="1"/>
</dbReference>
<keyword evidence="4" id="KW-0798">TonB box</keyword>
<dbReference type="OrthoDB" id="8727862at2"/>
<dbReference type="PANTHER" id="PTHR40980:SF3">
    <property type="entry name" value="TONB-DEPENDENT RECEPTOR-LIKE BETA-BARREL DOMAIN-CONTAINING PROTEIN"/>
    <property type="match status" value="1"/>
</dbReference>
<evidence type="ECO:0000256" key="4">
    <source>
        <dbReference type="RuleBase" id="RU003357"/>
    </source>
</evidence>
<dbReference type="InterPro" id="IPR036942">
    <property type="entry name" value="Beta-barrel_TonB_sf"/>
</dbReference>
<proteinExistence type="inferred from homology"/>
<dbReference type="Gene3D" id="2.170.130.10">
    <property type="entry name" value="TonB-dependent receptor, plug domain"/>
    <property type="match status" value="1"/>
</dbReference>
<dbReference type="PANTHER" id="PTHR40980">
    <property type="entry name" value="PLUG DOMAIN-CONTAINING PROTEIN"/>
    <property type="match status" value="1"/>
</dbReference>
<dbReference type="CDD" id="cd01347">
    <property type="entry name" value="ligand_gated_channel"/>
    <property type="match status" value="1"/>
</dbReference>
<evidence type="ECO:0000259" key="7">
    <source>
        <dbReference type="Pfam" id="PF07715"/>
    </source>
</evidence>
<feature type="domain" description="TonB-dependent receptor plug" evidence="7">
    <location>
        <begin position="52"/>
        <end position="154"/>
    </location>
</feature>
<dbReference type="AlphaFoldDB" id="A0A3N1NER6"/>
<dbReference type="NCBIfam" id="TIGR01782">
    <property type="entry name" value="TonB-Xanth-Caul"/>
    <property type="match status" value="1"/>
</dbReference>
<evidence type="ECO:0000313" key="9">
    <source>
        <dbReference type="Proteomes" id="UP000273643"/>
    </source>
</evidence>
<dbReference type="SUPFAM" id="SSF56935">
    <property type="entry name" value="Porins"/>
    <property type="match status" value="1"/>
</dbReference>
<reference evidence="8 9" key="1">
    <citation type="submission" date="2018-11" db="EMBL/GenBank/DDBJ databases">
        <title>Genomic Encyclopedia of Type Strains, Phase IV (KMG-IV): sequencing the most valuable type-strain genomes for metagenomic binning, comparative biology and taxonomic classification.</title>
        <authorList>
            <person name="Goeker M."/>
        </authorList>
    </citation>
    <scope>NUCLEOTIDE SEQUENCE [LARGE SCALE GENOMIC DNA]</scope>
    <source>
        <strain evidence="8 9">DSM 16974</strain>
    </source>
</reference>
<comment type="subcellular location">
    <subcellularLocation>
        <location evidence="1 4">Cell outer membrane</location>
    </subcellularLocation>
</comment>
<evidence type="ECO:0000256" key="5">
    <source>
        <dbReference type="SAM" id="SignalP"/>
    </source>
</evidence>
<feature type="signal peptide" evidence="5">
    <location>
        <begin position="1"/>
        <end position="24"/>
    </location>
</feature>
<dbReference type="Pfam" id="PF07715">
    <property type="entry name" value="Plug"/>
    <property type="match status" value="1"/>
</dbReference>
<comment type="caution">
    <text evidence="8">The sequence shown here is derived from an EMBL/GenBank/DDBJ whole genome shotgun (WGS) entry which is preliminary data.</text>
</comment>
<evidence type="ECO:0000313" key="8">
    <source>
        <dbReference type="EMBL" id="ROQ18394.1"/>
    </source>
</evidence>
<dbReference type="GO" id="GO:0009279">
    <property type="term" value="C:cell outer membrane"/>
    <property type="evidence" value="ECO:0007669"/>
    <property type="project" value="UniProtKB-SubCell"/>
</dbReference>
<keyword evidence="3" id="KW-0998">Cell outer membrane</keyword>